<evidence type="ECO:0000313" key="4">
    <source>
        <dbReference type="Proteomes" id="UP001140502"/>
    </source>
</evidence>
<dbReference type="PANTHER" id="PTHR35596">
    <property type="entry name" value="DUF2263 DOMAIN-CONTAINING PROTEIN"/>
    <property type="match status" value="1"/>
</dbReference>
<feature type="compositionally biased region" description="Basic and acidic residues" evidence="1">
    <location>
        <begin position="60"/>
        <end position="69"/>
    </location>
</feature>
<feature type="region of interest" description="Disordered" evidence="1">
    <location>
        <begin position="311"/>
        <end position="339"/>
    </location>
</feature>
<feature type="region of interest" description="Disordered" evidence="1">
    <location>
        <begin position="1"/>
        <end position="83"/>
    </location>
</feature>
<evidence type="ECO:0000259" key="2">
    <source>
        <dbReference type="Pfam" id="PF10021"/>
    </source>
</evidence>
<reference evidence="3" key="1">
    <citation type="submission" date="2022-10" db="EMBL/GenBank/DDBJ databases">
        <title>Tapping the CABI collections for fungal endophytes: first genome assemblies for Collariella, Neodidymelliopsis, Ascochyta clinopodiicola, Didymella pomorum, Didymosphaeria variabile, Neocosmospora piperis and Neocucurbitaria cava.</title>
        <authorList>
            <person name="Hill R."/>
        </authorList>
    </citation>
    <scope>NUCLEOTIDE SEQUENCE</scope>
    <source>
        <strain evidence="3">IMI 366586</strain>
    </source>
</reference>
<dbReference type="Gene3D" id="3.40.220.10">
    <property type="entry name" value="Leucine Aminopeptidase, subunit E, domain 1"/>
    <property type="match status" value="1"/>
</dbReference>
<dbReference type="NCBIfam" id="TIGR02452">
    <property type="entry name" value="TIGR02452 family protein"/>
    <property type="match status" value="1"/>
</dbReference>
<evidence type="ECO:0000256" key="1">
    <source>
        <dbReference type="SAM" id="MobiDB-lite"/>
    </source>
</evidence>
<dbReference type="Proteomes" id="UP001140502">
    <property type="component" value="Unassembled WGS sequence"/>
</dbReference>
<protein>
    <recommendedName>
        <fullName evidence="2">Microbial-type PARG catalytic domain-containing protein</fullName>
    </recommendedName>
</protein>
<dbReference type="SUPFAM" id="SSF52949">
    <property type="entry name" value="Macro domain-like"/>
    <property type="match status" value="1"/>
</dbReference>
<dbReference type="InterPro" id="IPR019261">
    <property type="entry name" value="PARG_cat_microbial"/>
</dbReference>
<organism evidence="3 4">
    <name type="scientific">Fusarium piperis</name>
    <dbReference type="NCBI Taxonomy" id="1435070"/>
    <lineage>
        <taxon>Eukaryota</taxon>
        <taxon>Fungi</taxon>
        <taxon>Dikarya</taxon>
        <taxon>Ascomycota</taxon>
        <taxon>Pezizomycotina</taxon>
        <taxon>Sordariomycetes</taxon>
        <taxon>Hypocreomycetidae</taxon>
        <taxon>Hypocreales</taxon>
        <taxon>Nectriaceae</taxon>
        <taxon>Fusarium</taxon>
        <taxon>Fusarium solani species complex</taxon>
    </lineage>
</organism>
<feature type="compositionally biased region" description="Basic and acidic residues" evidence="1">
    <location>
        <begin position="381"/>
        <end position="400"/>
    </location>
</feature>
<dbReference type="AlphaFoldDB" id="A0A9W8W7L5"/>
<dbReference type="InterPro" id="IPR043472">
    <property type="entry name" value="Macro_dom-like"/>
</dbReference>
<sequence>MGRTEPSIGRPPAAFRKDARAKKAKATLNQTIPQLLSAHPRARRGIEAAELIFNPPPGDPKAEIKKSNGQDKNAQPGPPGPRLSLQVADTLTAAHSLLARDTPPGVTLDLGNKTARVAILNMASPLSPGGGFLNGAGSQEESLCMRTTLLPSLKDEHYRLPEIGAIFTPDVLVFRDEEAEDVLEKNDRWFVDCITAAMLRGPEIDVNELGRGSYTHEKDRELVSQKMKMVMRICQAKGVKRLVAGAWGCGAYGNPVGEVAQQWKKVLLPPRKNSKGKQKGAKETWDGVEEVVFAIKDGGMAEAFAEAFGEGLLRDESPDGDKDEDEEVDPEEVKRQELQDKIRELEQRIEAAANPRVREGLTSILEGLRKQLPEDTELDGGEPREGDPSSEEDAKTDAER</sequence>
<keyword evidence="4" id="KW-1185">Reference proteome</keyword>
<dbReference type="InterPro" id="IPR012664">
    <property type="entry name" value="CHP02452"/>
</dbReference>
<evidence type="ECO:0000313" key="3">
    <source>
        <dbReference type="EMBL" id="KAJ4314657.1"/>
    </source>
</evidence>
<feature type="domain" description="Microbial-type PARG catalytic" evidence="2">
    <location>
        <begin position="82"/>
        <end position="176"/>
    </location>
</feature>
<proteinExistence type="predicted"/>
<dbReference type="PANTHER" id="PTHR35596:SF1">
    <property type="entry name" value="MICROBIAL-TYPE PARG CATALYTIC DOMAIN-CONTAINING PROTEIN"/>
    <property type="match status" value="1"/>
</dbReference>
<dbReference type="OrthoDB" id="9985428at2759"/>
<feature type="compositionally biased region" description="Acidic residues" evidence="1">
    <location>
        <begin position="321"/>
        <end position="330"/>
    </location>
</feature>
<gene>
    <name evidence="3" type="ORF">N0V84_008784</name>
</gene>
<dbReference type="EMBL" id="JAPEUR010000224">
    <property type="protein sequence ID" value="KAJ4314657.1"/>
    <property type="molecule type" value="Genomic_DNA"/>
</dbReference>
<accession>A0A9W8W7L5</accession>
<feature type="region of interest" description="Disordered" evidence="1">
    <location>
        <begin position="351"/>
        <end position="400"/>
    </location>
</feature>
<name>A0A9W8W7L5_9HYPO</name>
<dbReference type="Pfam" id="PF10021">
    <property type="entry name" value="PARG_cat_microb"/>
    <property type="match status" value="1"/>
</dbReference>
<comment type="caution">
    <text evidence="3">The sequence shown here is derived from an EMBL/GenBank/DDBJ whole genome shotgun (WGS) entry which is preliminary data.</text>
</comment>